<evidence type="ECO:0000313" key="2">
    <source>
        <dbReference type="Proteomes" id="UP000610373"/>
    </source>
</evidence>
<dbReference type="EMBL" id="CAJHIO010000009">
    <property type="protein sequence ID" value="CAD6492045.1"/>
    <property type="molecule type" value="Genomic_DNA"/>
</dbReference>
<accession>A0A811TB96</accession>
<comment type="caution">
    <text evidence="1">The sequence shown here is derived from an EMBL/GenBank/DDBJ whole genome shotgun (WGS) entry which is preliminary data.</text>
</comment>
<evidence type="ECO:0000313" key="1">
    <source>
        <dbReference type="EMBL" id="CAD6492045.1"/>
    </source>
</evidence>
<name>A0A811TB96_9EURY</name>
<organism evidence="1 2">
    <name type="scientific">Candidatus Argoarchaeum ethanivorans</name>
    <dbReference type="NCBI Taxonomy" id="2608793"/>
    <lineage>
        <taxon>Archaea</taxon>
        <taxon>Methanobacteriati</taxon>
        <taxon>Methanobacteriota</taxon>
        <taxon>Stenosarchaea group</taxon>
        <taxon>Methanomicrobia</taxon>
        <taxon>Methanosarcinales</taxon>
        <taxon>Methanosarcinales incertae sedis</taxon>
        <taxon>GOM Arc I cluster</taxon>
        <taxon>Candidatus Argoarchaeum</taxon>
    </lineage>
</organism>
<gene>
    <name evidence="1" type="ORF">CHKLHMKO_00223</name>
</gene>
<dbReference type="AlphaFoldDB" id="A0A811TB96"/>
<dbReference type="Proteomes" id="UP000610373">
    <property type="component" value="Unassembled WGS sequence"/>
</dbReference>
<proteinExistence type="predicted"/>
<sequence>MGIVEDIREEYLKGEVEFVVELDRKTSAYCTDCEVEMMPTTINVKQWNIMFLDIDAYKCPKCGKELLDIDVASKLEREFSLRHIDEMKAEEMKIVFDGRDYLIRFPKALSQILSKKSSVKLLQVSKDEILLKIV</sequence>
<protein>
    <submittedName>
        <fullName evidence="1">Uncharacterized protein</fullName>
    </submittedName>
</protein>
<reference evidence="1" key="1">
    <citation type="submission" date="2020-10" db="EMBL/GenBank/DDBJ databases">
        <authorList>
            <person name="Hahn C.J."/>
            <person name="Laso-Perez R."/>
            <person name="Vulcano F."/>
            <person name="Vaziourakis K.-M."/>
            <person name="Stokke R."/>
            <person name="Steen I.H."/>
            <person name="Teske A."/>
            <person name="Boetius A."/>
            <person name="Liebeke M."/>
            <person name="Amann R."/>
            <person name="Knittel K."/>
        </authorList>
    </citation>
    <scope>NUCLEOTIDE SEQUENCE</scope>
    <source>
        <strain evidence="1">Gfbio:e3339647-f889-4370-9287-4fb5cb688e4c:AG392O15_GoMArc1</strain>
    </source>
</reference>